<proteinExistence type="predicted"/>
<accession>A0A5B7DYF3</accession>
<comment type="caution">
    <text evidence="1">The sequence shown here is derived from an EMBL/GenBank/DDBJ whole genome shotgun (WGS) entry which is preliminary data.</text>
</comment>
<organism evidence="1 2">
    <name type="scientific">Portunus trituberculatus</name>
    <name type="common">Swimming crab</name>
    <name type="synonym">Neptunus trituberculatus</name>
    <dbReference type="NCBI Taxonomy" id="210409"/>
    <lineage>
        <taxon>Eukaryota</taxon>
        <taxon>Metazoa</taxon>
        <taxon>Ecdysozoa</taxon>
        <taxon>Arthropoda</taxon>
        <taxon>Crustacea</taxon>
        <taxon>Multicrustacea</taxon>
        <taxon>Malacostraca</taxon>
        <taxon>Eumalacostraca</taxon>
        <taxon>Eucarida</taxon>
        <taxon>Decapoda</taxon>
        <taxon>Pleocyemata</taxon>
        <taxon>Brachyura</taxon>
        <taxon>Eubrachyura</taxon>
        <taxon>Portunoidea</taxon>
        <taxon>Portunidae</taxon>
        <taxon>Portuninae</taxon>
        <taxon>Portunus</taxon>
    </lineage>
</organism>
<gene>
    <name evidence="1" type="ORF">E2C01_019155</name>
</gene>
<dbReference type="EMBL" id="VSRR010001544">
    <property type="protein sequence ID" value="MPC26026.1"/>
    <property type="molecule type" value="Genomic_DNA"/>
</dbReference>
<keyword evidence="2" id="KW-1185">Reference proteome</keyword>
<evidence type="ECO:0000313" key="2">
    <source>
        <dbReference type="Proteomes" id="UP000324222"/>
    </source>
</evidence>
<evidence type="ECO:0000313" key="1">
    <source>
        <dbReference type="EMBL" id="MPC26026.1"/>
    </source>
</evidence>
<dbReference type="Proteomes" id="UP000324222">
    <property type="component" value="Unassembled WGS sequence"/>
</dbReference>
<protein>
    <submittedName>
        <fullName evidence="1">Uncharacterized protein</fullName>
    </submittedName>
</protein>
<dbReference type="AlphaFoldDB" id="A0A5B7DYF3"/>
<name>A0A5B7DYF3_PORTR</name>
<dbReference type="OrthoDB" id="6382334at2759"/>
<reference evidence="1 2" key="1">
    <citation type="submission" date="2019-05" db="EMBL/GenBank/DDBJ databases">
        <title>Another draft genome of Portunus trituberculatus and its Hox gene families provides insights of decapod evolution.</title>
        <authorList>
            <person name="Jeong J.-H."/>
            <person name="Song I."/>
            <person name="Kim S."/>
            <person name="Choi T."/>
            <person name="Kim D."/>
            <person name="Ryu S."/>
            <person name="Kim W."/>
        </authorList>
    </citation>
    <scope>NUCLEOTIDE SEQUENCE [LARGE SCALE GENOMIC DNA]</scope>
    <source>
        <tissue evidence="1">Muscle</tissue>
    </source>
</reference>
<sequence length="61" mass="6839">MSLSVAIEPNGDIILEVGSSYEAYCLFNPAKVQVDDVFFKTTGNDGRRLDHEVFQTVFVRV</sequence>